<reference evidence="2" key="1">
    <citation type="submission" date="2018-02" db="EMBL/GenBank/DDBJ databases">
        <title>Rhizophora mucronata_Transcriptome.</title>
        <authorList>
            <person name="Meera S.P."/>
            <person name="Sreeshan A."/>
            <person name="Augustine A."/>
        </authorList>
    </citation>
    <scope>NUCLEOTIDE SEQUENCE</scope>
    <source>
        <tissue evidence="2">Leaf</tissue>
    </source>
</reference>
<organism evidence="2">
    <name type="scientific">Rhizophora mucronata</name>
    <name type="common">Asiatic mangrove</name>
    <dbReference type="NCBI Taxonomy" id="61149"/>
    <lineage>
        <taxon>Eukaryota</taxon>
        <taxon>Viridiplantae</taxon>
        <taxon>Streptophyta</taxon>
        <taxon>Embryophyta</taxon>
        <taxon>Tracheophyta</taxon>
        <taxon>Spermatophyta</taxon>
        <taxon>Magnoliopsida</taxon>
        <taxon>eudicotyledons</taxon>
        <taxon>Gunneridae</taxon>
        <taxon>Pentapetalae</taxon>
        <taxon>rosids</taxon>
        <taxon>fabids</taxon>
        <taxon>Malpighiales</taxon>
        <taxon>Rhizophoraceae</taxon>
        <taxon>Rhizophora</taxon>
    </lineage>
</organism>
<feature type="compositionally biased region" description="Basic and acidic residues" evidence="1">
    <location>
        <begin position="473"/>
        <end position="484"/>
    </location>
</feature>
<accession>A0A2P2JTR3</accession>
<dbReference type="PANTHER" id="PTHR36886">
    <property type="entry name" value="PROTEIN FRIGIDA-ESSENTIAL 1"/>
    <property type="match status" value="1"/>
</dbReference>
<proteinExistence type="predicted"/>
<feature type="compositionally biased region" description="Low complexity" evidence="1">
    <location>
        <begin position="403"/>
        <end position="422"/>
    </location>
</feature>
<dbReference type="PANTHER" id="PTHR36886:SF7">
    <property type="entry name" value="EXPRESSED PROTEIN"/>
    <property type="match status" value="1"/>
</dbReference>
<feature type="compositionally biased region" description="Low complexity" evidence="1">
    <location>
        <begin position="357"/>
        <end position="371"/>
    </location>
</feature>
<name>A0A2P2JTR3_RHIMU</name>
<feature type="region of interest" description="Disordered" evidence="1">
    <location>
        <begin position="353"/>
        <end position="528"/>
    </location>
</feature>
<feature type="region of interest" description="Disordered" evidence="1">
    <location>
        <begin position="547"/>
        <end position="575"/>
    </location>
</feature>
<sequence>MTKEMQPLHDMTASNIGATKDGDSACKRKGYGNDAPQHVSNEDGLLVNSGINKFTSSRDFTAELLIQERTGDCNAFASKNYLGPMESNQTLVAAKTVADTAILKSCSEASQDIFSLKDSAIQQSQSNLSVPVLEDAENPFQRTADSCMLNSSADKISRTFQKMFCASDTVQSMAASVHNPFQQPSRDSSCPPAESLNTAHKIHSTKDHNLMPPLAAVQSLPASTERFPSYMLPNRNTLFAGIPNSSWTALPTQPPVLPPHDQNTNAGTAPVVASLPPRIDFGSQKHPRPYLNELQGHSQVYDSQWQLHPPELESHQPVLHGEDVSFKPLPRCNPFTQQSGLPSLFREDQSTKIPLQGSGSLDSSTQGSSYGQPIPFLQESPAIKLQPFPGNSSPDEMLKSSSQNHPYLQQQQQQPPYFLHQPLSDSVDGLPGRITSSRNPPDLLDRDQPSQPLDPYAPTFEHPISSRFSSDISRPEKVSSHKFDPPSNLVCASIDGQDVDSVGSRRATSSSDSPKVIGQIPRSGGDQYDPLFDSIEPSSNLYQKFDNVQEREPNNDSDNMLRISGSNRPPDVEETNKKEVGGINLAISVDNEECGETTDVEVGDIENASQGNLNTTANIDMVEMEIDQIKSPMKSKRSKESRSLKLFKVSLAEFVKEVLKPSWQQGNMSKEAFKTVVKKTVDKVSEAMKSRHIPKSKAKINQYIDSSQLKLTKLVMGYVDKYAKG</sequence>
<evidence type="ECO:0000256" key="1">
    <source>
        <dbReference type="SAM" id="MobiDB-lite"/>
    </source>
</evidence>
<protein>
    <submittedName>
        <fullName evidence="2">Serine/arginine repetitive matrix protein 2</fullName>
    </submittedName>
</protein>
<dbReference type="InterPro" id="IPR052650">
    <property type="entry name" value="Zinc_finger_CCCH"/>
</dbReference>
<evidence type="ECO:0000313" key="2">
    <source>
        <dbReference type="EMBL" id="MBW96857.1"/>
    </source>
</evidence>
<dbReference type="AlphaFoldDB" id="A0A2P2JTR3"/>
<dbReference type="EMBL" id="GGEC01016374">
    <property type="protein sequence ID" value="MBW96857.1"/>
    <property type="molecule type" value="Transcribed_RNA"/>
</dbReference>
<feature type="compositionally biased region" description="Polar residues" evidence="1">
    <location>
        <begin position="389"/>
        <end position="402"/>
    </location>
</feature>